<dbReference type="EMBL" id="CM047903">
    <property type="protein sequence ID" value="KAJ0093840.1"/>
    <property type="molecule type" value="Genomic_DNA"/>
</dbReference>
<reference evidence="2" key="1">
    <citation type="journal article" date="2023" name="G3 (Bethesda)">
        <title>Genome assembly and association tests identify interacting loci associated with vigor, precocity, and sex in interspecific pistachio rootstocks.</title>
        <authorList>
            <person name="Palmer W."/>
            <person name="Jacygrad E."/>
            <person name="Sagayaradj S."/>
            <person name="Cavanaugh K."/>
            <person name="Han R."/>
            <person name="Bertier L."/>
            <person name="Beede B."/>
            <person name="Kafkas S."/>
            <person name="Golino D."/>
            <person name="Preece J."/>
            <person name="Michelmore R."/>
        </authorList>
    </citation>
    <scope>NUCLEOTIDE SEQUENCE [LARGE SCALE GENOMIC DNA]</scope>
</reference>
<sequence length="47" mass="5667">MVPLFLLHFQYRSNITYPIKQMPFLCVIWHLPCLLSHYYTSLNVVIL</sequence>
<evidence type="ECO:0000313" key="2">
    <source>
        <dbReference type="Proteomes" id="UP001164250"/>
    </source>
</evidence>
<protein>
    <submittedName>
        <fullName evidence="1">Uncharacterized protein</fullName>
    </submittedName>
</protein>
<evidence type="ECO:0000313" key="1">
    <source>
        <dbReference type="EMBL" id="KAJ0093840.1"/>
    </source>
</evidence>
<name>A0ACC1B4F9_9ROSI</name>
<gene>
    <name evidence="1" type="ORF">Patl1_24855</name>
</gene>
<comment type="caution">
    <text evidence="1">The sequence shown here is derived from an EMBL/GenBank/DDBJ whole genome shotgun (WGS) entry which is preliminary data.</text>
</comment>
<accession>A0ACC1B4F9</accession>
<organism evidence="1 2">
    <name type="scientific">Pistacia atlantica</name>
    <dbReference type="NCBI Taxonomy" id="434234"/>
    <lineage>
        <taxon>Eukaryota</taxon>
        <taxon>Viridiplantae</taxon>
        <taxon>Streptophyta</taxon>
        <taxon>Embryophyta</taxon>
        <taxon>Tracheophyta</taxon>
        <taxon>Spermatophyta</taxon>
        <taxon>Magnoliopsida</taxon>
        <taxon>eudicotyledons</taxon>
        <taxon>Gunneridae</taxon>
        <taxon>Pentapetalae</taxon>
        <taxon>rosids</taxon>
        <taxon>malvids</taxon>
        <taxon>Sapindales</taxon>
        <taxon>Anacardiaceae</taxon>
        <taxon>Pistacia</taxon>
    </lineage>
</organism>
<keyword evidence="2" id="KW-1185">Reference proteome</keyword>
<proteinExistence type="predicted"/>
<dbReference type="Proteomes" id="UP001164250">
    <property type="component" value="Chromosome 7"/>
</dbReference>